<dbReference type="RefSeq" id="WP_345276704.1">
    <property type="nucleotide sequence ID" value="NZ_BAABJW010000002.1"/>
</dbReference>
<dbReference type="InterPro" id="IPR011652">
    <property type="entry name" value="MORN_2"/>
</dbReference>
<evidence type="ECO:0008006" key="3">
    <source>
        <dbReference type="Google" id="ProtNLM"/>
    </source>
</evidence>
<evidence type="ECO:0000313" key="1">
    <source>
        <dbReference type="EMBL" id="GAA4811809.1"/>
    </source>
</evidence>
<protein>
    <recommendedName>
        <fullName evidence="3">Toxin-antitoxin system YwqK family antitoxin</fullName>
    </recommendedName>
</protein>
<name>A0ABP9CND7_9FLAO</name>
<dbReference type="Proteomes" id="UP001501433">
    <property type="component" value="Unassembled WGS sequence"/>
</dbReference>
<evidence type="ECO:0000313" key="2">
    <source>
        <dbReference type="Proteomes" id="UP001501433"/>
    </source>
</evidence>
<keyword evidence="2" id="KW-1185">Reference proteome</keyword>
<proteinExistence type="predicted"/>
<dbReference type="SUPFAM" id="SSF82185">
    <property type="entry name" value="Histone H3 K4-specific methyltransferase SET7/9 N-terminal domain"/>
    <property type="match status" value="1"/>
</dbReference>
<organism evidence="1 2">
    <name type="scientific">Litoribaculum gwangyangense</name>
    <dbReference type="NCBI Taxonomy" id="1130722"/>
    <lineage>
        <taxon>Bacteria</taxon>
        <taxon>Pseudomonadati</taxon>
        <taxon>Bacteroidota</taxon>
        <taxon>Flavobacteriia</taxon>
        <taxon>Flavobacteriales</taxon>
        <taxon>Flavobacteriaceae</taxon>
        <taxon>Litoribaculum</taxon>
    </lineage>
</organism>
<dbReference type="Pfam" id="PF07661">
    <property type="entry name" value="MORN_2"/>
    <property type="match status" value="3"/>
</dbReference>
<dbReference type="PANTHER" id="PTHR33706">
    <property type="entry name" value="MORN VARIANT REPEAT PROTEIN"/>
    <property type="match status" value="1"/>
</dbReference>
<comment type="caution">
    <text evidence="1">The sequence shown here is derived from an EMBL/GenBank/DDBJ whole genome shotgun (WGS) entry which is preliminary data.</text>
</comment>
<reference evidence="2" key="1">
    <citation type="journal article" date="2019" name="Int. J. Syst. Evol. Microbiol.">
        <title>The Global Catalogue of Microorganisms (GCM) 10K type strain sequencing project: providing services to taxonomists for standard genome sequencing and annotation.</title>
        <authorList>
            <consortium name="The Broad Institute Genomics Platform"/>
            <consortium name="The Broad Institute Genome Sequencing Center for Infectious Disease"/>
            <person name="Wu L."/>
            <person name="Ma J."/>
        </authorList>
    </citation>
    <scope>NUCLEOTIDE SEQUENCE [LARGE SCALE GENOMIC DNA]</scope>
    <source>
        <strain evidence="2">JCM 18325</strain>
    </source>
</reference>
<dbReference type="EMBL" id="BAABJW010000002">
    <property type="protein sequence ID" value="GAA4811809.1"/>
    <property type="molecule type" value="Genomic_DNA"/>
</dbReference>
<dbReference type="PANTHER" id="PTHR33706:SF1">
    <property type="entry name" value="TPR REPEAT PROTEIN"/>
    <property type="match status" value="1"/>
</dbReference>
<sequence length="235" mass="27523">MKFLNIGLLIFLWNITFVLAQDINQFDTQGKRHGIWQKKFDGTKVIRYEGEFLHGKEIGVFKFYKNIKNKAVLTATKEFNENDNIAYVKFLASNGKVISEGKMNGKTYIGTWKYYQKNSDKLLTLEEYNGNGQLVGKRLVYYPNGQIAEEQNYTDGKLNGVSKWFSEKNIVLKEYYYVNGELHGMSKFYNSKGELITEGEYKRGKKDGMWKFYENGKLIEEKDFTYKPKYIKKTP</sequence>
<dbReference type="Gene3D" id="2.20.110.10">
    <property type="entry name" value="Histone H3 K4-specific methyltransferase SET7/9 N-terminal domain"/>
    <property type="match status" value="2"/>
</dbReference>
<gene>
    <name evidence="1" type="ORF">GCM10023330_18880</name>
</gene>
<accession>A0ABP9CND7</accession>